<comment type="caution">
    <text evidence="2">The sequence shown here is derived from an EMBL/GenBank/DDBJ whole genome shotgun (WGS) entry which is preliminary data.</text>
</comment>
<dbReference type="AlphaFoldDB" id="A0A8S9ZYE0"/>
<evidence type="ECO:0000313" key="3">
    <source>
        <dbReference type="Proteomes" id="UP000605970"/>
    </source>
</evidence>
<feature type="region of interest" description="Disordered" evidence="1">
    <location>
        <begin position="161"/>
        <end position="189"/>
    </location>
</feature>
<sequence>MRTDEDRVQPLTLKLKRSASGIQRLTTSSLTPPLHIKPSSTSVFPTTSAIKSTSSATLNNCSPSSVQAARKNVQSTAELVAQISEQLQHYGTIFETSTLVSNGNKDTIKQQLQNEVIPMPALAENGVEFVTKYDSTSTKKRRVKLSDPNQNHSQDIELINGRHQTEDAVQNKKESKKKRGRPKVTDTGIYLNNITDGSVMNEKTATTTNNSQSLTSTPKFNWFEKYPLPNVPTKKPDSSQILSTIIDHPCNSYTLPLNTYNDEKTTEETEKKKILILPYLDIGEPDWLIHGFPERERYLFPDFDSISSFQSLKQKWK</sequence>
<keyword evidence="3" id="KW-1185">Reference proteome</keyword>
<gene>
    <name evidence="2" type="ORF">Mgra_00002479</name>
</gene>
<protein>
    <submittedName>
        <fullName evidence="2">Uncharacterized protein</fullName>
    </submittedName>
</protein>
<evidence type="ECO:0000313" key="2">
    <source>
        <dbReference type="EMBL" id="KAF7638026.1"/>
    </source>
</evidence>
<proteinExistence type="predicted"/>
<feature type="compositionally biased region" description="Basic and acidic residues" evidence="1">
    <location>
        <begin position="163"/>
        <end position="173"/>
    </location>
</feature>
<dbReference type="Proteomes" id="UP000605970">
    <property type="component" value="Unassembled WGS sequence"/>
</dbReference>
<organism evidence="2 3">
    <name type="scientific">Meloidogyne graminicola</name>
    <dbReference type="NCBI Taxonomy" id="189291"/>
    <lineage>
        <taxon>Eukaryota</taxon>
        <taxon>Metazoa</taxon>
        <taxon>Ecdysozoa</taxon>
        <taxon>Nematoda</taxon>
        <taxon>Chromadorea</taxon>
        <taxon>Rhabditida</taxon>
        <taxon>Tylenchina</taxon>
        <taxon>Tylenchomorpha</taxon>
        <taxon>Tylenchoidea</taxon>
        <taxon>Meloidogynidae</taxon>
        <taxon>Meloidogyninae</taxon>
        <taxon>Meloidogyne</taxon>
    </lineage>
</organism>
<dbReference type="OrthoDB" id="550309at2759"/>
<reference evidence="2" key="1">
    <citation type="journal article" date="2020" name="Ecol. Evol.">
        <title>Genome structure and content of the rice root-knot nematode (Meloidogyne graminicola).</title>
        <authorList>
            <person name="Phan N.T."/>
            <person name="Danchin E.G.J."/>
            <person name="Klopp C."/>
            <person name="Perfus-Barbeoch L."/>
            <person name="Kozlowski D.K."/>
            <person name="Koutsovoulos G.D."/>
            <person name="Lopez-Roques C."/>
            <person name="Bouchez O."/>
            <person name="Zahm M."/>
            <person name="Besnard G."/>
            <person name="Bellafiore S."/>
        </authorList>
    </citation>
    <scope>NUCLEOTIDE SEQUENCE</scope>
    <source>
        <strain evidence="2">VN-18</strain>
    </source>
</reference>
<accession>A0A8S9ZYE0</accession>
<name>A0A8S9ZYE0_9BILA</name>
<dbReference type="EMBL" id="JABEBT010000015">
    <property type="protein sequence ID" value="KAF7638026.1"/>
    <property type="molecule type" value="Genomic_DNA"/>
</dbReference>
<evidence type="ECO:0000256" key="1">
    <source>
        <dbReference type="SAM" id="MobiDB-lite"/>
    </source>
</evidence>